<dbReference type="GO" id="GO:0005524">
    <property type="term" value="F:ATP binding"/>
    <property type="evidence" value="ECO:0007669"/>
    <property type="project" value="InterPro"/>
</dbReference>
<dbReference type="EMBL" id="JAOQAZ010000008">
    <property type="protein sequence ID" value="KAJ4264322.1"/>
    <property type="molecule type" value="Genomic_DNA"/>
</dbReference>
<dbReference type="GO" id="GO:0003676">
    <property type="term" value="F:nucleic acid binding"/>
    <property type="evidence" value="ECO:0007669"/>
    <property type="project" value="InterPro"/>
</dbReference>
<gene>
    <name evidence="5" type="ORF">NW762_005518</name>
</gene>
<dbReference type="GO" id="GO:0004813">
    <property type="term" value="F:alanine-tRNA ligase activity"/>
    <property type="evidence" value="ECO:0007669"/>
    <property type="project" value="InterPro"/>
</dbReference>
<dbReference type="InterPro" id="IPR009000">
    <property type="entry name" value="Transl_B-barrel_sf"/>
</dbReference>
<evidence type="ECO:0000313" key="5">
    <source>
        <dbReference type="EMBL" id="KAJ4264322.1"/>
    </source>
</evidence>
<dbReference type="PANTHER" id="PTHR43462:SF2">
    <property type="entry name" value="THREONYL AND ALANYL TRNA SYNTHETASE SECOND ADDITIONAL DOMAIN-CONTAINING PROTEIN"/>
    <property type="match status" value="1"/>
</dbReference>
<reference evidence="5" key="1">
    <citation type="submission" date="2022-09" db="EMBL/GenBank/DDBJ databases">
        <title>Fusarium specimens isolated from Avocado Roots.</title>
        <authorList>
            <person name="Stajich J."/>
            <person name="Roper C."/>
            <person name="Heimlech-Rivalta G."/>
        </authorList>
    </citation>
    <scope>NUCLEOTIDE SEQUENCE</scope>
    <source>
        <strain evidence="5">CF00136</strain>
    </source>
</reference>
<dbReference type="InterPro" id="IPR018165">
    <property type="entry name" value="Ala-tRNA-synth_IIc_core"/>
</dbReference>
<evidence type="ECO:0000256" key="3">
    <source>
        <dbReference type="ARBA" id="ARBA00008429"/>
    </source>
</evidence>
<evidence type="ECO:0000313" key="6">
    <source>
        <dbReference type="Proteomes" id="UP001152049"/>
    </source>
</evidence>
<proteinExistence type="inferred from homology"/>
<dbReference type="Gene3D" id="2.40.30.130">
    <property type="match status" value="1"/>
</dbReference>
<dbReference type="Pfam" id="PF07973">
    <property type="entry name" value="tRNA_SAD"/>
    <property type="match status" value="1"/>
</dbReference>
<accession>A0A9W8VFY1</accession>
<keyword evidence="6" id="KW-1185">Reference proteome</keyword>
<dbReference type="SMART" id="SM00863">
    <property type="entry name" value="tRNA_SAD"/>
    <property type="match status" value="1"/>
</dbReference>
<protein>
    <recommendedName>
        <fullName evidence="4">Alanyl-transfer RNA synthetases family profile domain-containing protein</fullName>
    </recommendedName>
</protein>
<dbReference type="InterPro" id="IPR012947">
    <property type="entry name" value="tRNA_SAD"/>
</dbReference>
<dbReference type="OrthoDB" id="288942at2759"/>
<dbReference type="PROSITE" id="PS50860">
    <property type="entry name" value="AA_TRNA_LIGASE_II_ALA"/>
    <property type="match status" value="1"/>
</dbReference>
<dbReference type="PANTHER" id="PTHR43462">
    <property type="entry name" value="ALANYL-TRNA EDITING PROTEIN"/>
    <property type="match status" value="1"/>
</dbReference>
<comment type="caution">
    <text evidence="5">The sequence shown here is derived from an EMBL/GenBank/DDBJ whole genome shotgun (WGS) entry which is preliminary data.</text>
</comment>
<dbReference type="GO" id="GO:0006419">
    <property type="term" value="P:alanyl-tRNA aminoacylation"/>
    <property type="evidence" value="ECO:0007669"/>
    <property type="project" value="InterPro"/>
</dbReference>
<dbReference type="Proteomes" id="UP001152049">
    <property type="component" value="Unassembled WGS sequence"/>
</dbReference>
<dbReference type="SUPFAM" id="SSF55186">
    <property type="entry name" value="ThrRS/AlaRS common domain"/>
    <property type="match status" value="1"/>
</dbReference>
<comment type="subcellular location">
    <subcellularLocation>
        <location evidence="2">Cytoplasm</location>
    </subcellularLocation>
</comment>
<feature type="domain" description="Alanyl-transfer RNA synthetases family profile" evidence="4">
    <location>
        <begin position="1"/>
        <end position="259"/>
    </location>
</feature>
<dbReference type="SUPFAM" id="SSF50447">
    <property type="entry name" value="Translation proteins"/>
    <property type="match status" value="1"/>
</dbReference>
<evidence type="ECO:0000256" key="2">
    <source>
        <dbReference type="ARBA" id="ARBA00004496"/>
    </source>
</evidence>
<dbReference type="AlphaFoldDB" id="A0A9W8VFY1"/>
<comment type="cofactor">
    <cofactor evidence="1">
        <name>Zn(2+)</name>
        <dbReference type="ChEBI" id="CHEBI:29105"/>
    </cofactor>
</comment>
<dbReference type="InterPro" id="IPR051335">
    <property type="entry name" value="Alanyl-tRNA_Editing_Enzymes"/>
</dbReference>
<organism evidence="5 6">
    <name type="scientific">Fusarium torreyae</name>
    <dbReference type="NCBI Taxonomy" id="1237075"/>
    <lineage>
        <taxon>Eukaryota</taxon>
        <taxon>Fungi</taxon>
        <taxon>Dikarya</taxon>
        <taxon>Ascomycota</taxon>
        <taxon>Pezizomycotina</taxon>
        <taxon>Sordariomycetes</taxon>
        <taxon>Hypocreomycetidae</taxon>
        <taxon>Hypocreales</taxon>
        <taxon>Nectriaceae</taxon>
        <taxon>Fusarium</taxon>
    </lineage>
</organism>
<evidence type="ECO:0000256" key="1">
    <source>
        <dbReference type="ARBA" id="ARBA00001947"/>
    </source>
</evidence>
<sequence length="281" mass="31189">MTQQPTKTVLLYQHDQDKDDVNVHVISCVPFDSLDESKKAMFVHPEEGLDVIITDQTIFVPKVDGQGSDAGLMRLILEEQPQQDADPPPMFTVTQVRTTSEGLVLHLGGFGWGSFSPGDQVQQRVNPTFREMHSKLHSAGHILGLAIRRLASILGEVVELEGQYHFGRSFVQFRGLINEHHREAIESATNDIIEENLPINIRWWTSDELRDKCSYSSHSSTVSDGDLTRVVEFEGAGAYPCSGTHMARTKDVGPIDILDISHESGITKISFGLGSVIRIPM</sequence>
<evidence type="ECO:0000259" key="4">
    <source>
        <dbReference type="PROSITE" id="PS50860"/>
    </source>
</evidence>
<comment type="similarity">
    <text evidence="3">Belongs to the class-II aminoacyl-tRNA synthetase family. Alax-L subfamily.</text>
</comment>
<name>A0A9W8VFY1_9HYPO</name>
<dbReference type="Gene3D" id="3.30.980.10">
    <property type="entry name" value="Threonyl-trna Synthetase, Chain A, domain 2"/>
    <property type="match status" value="1"/>
</dbReference>
<dbReference type="InterPro" id="IPR018163">
    <property type="entry name" value="Thr/Ala-tRNA-synth_IIc_edit"/>
</dbReference>
<dbReference type="GO" id="GO:0005737">
    <property type="term" value="C:cytoplasm"/>
    <property type="evidence" value="ECO:0007669"/>
    <property type="project" value="UniProtKB-SubCell"/>
</dbReference>